<keyword evidence="3" id="KW-0067">ATP-binding</keyword>
<evidence type="ECO:0000313" key="6">
    <source>
        <dbReference type="Proteomes" id="UP000031189"/>
    </source>
</evidence>
<keyword evidence="2 5" id="KW-0378">Hydrolase</keyword>
<proteinExistence type="predicted"/>
<evidence type="ECO:0000256" key="3">
    <source>
        <dbReference type="ARBA" id="ARBA00022840"/>
    </source>
</evidence>
<dbReference type="RefSeq" id="WP_039681027.1">
    <property type="nucleotide sequence ID" value="NZ_JAWGXO010000015.1"/>
</dbReference>
<keyword evidence="1" id="KW-0547">Nucleotide-binding</keyword>
<dbReference type="AlphaFoldDB" id="A0A0B3VTK5"/>
<dbReference type="NCBIfam" id="TIGR00370">
    <property type="entry name" value="5-oxoprolinase subunit PxpB"/>
    <property type="match status" value="1"/>
</dbReference>
<dbReference type="GO" id="GO:0005524">
    <property type="term" value="F:ATP binding"/>
    <property type="evidence" value="ECO:0007669"/>
    <property type="project" value="UniProtKB-KW"/>
</dbReference>
<accession>A0A0B3VTK5</accession>
<gene>
    <name evidence="5" type="ORF">QX51_16665</name>
</gene>
<dbReference type="InterPro" id="IPR003833">
    <property type="entry name" value="CT_C_D"/>
</dbReference>
<sequence length="239" mass="27007">MKCLPVGDSALSLEFGEEINYEINNKIKVFNKKIKSLNIDGIVETVPSFKALLIYYDPAKLFFSEVKDIITNLLKTIDVEDNGIRKIIEIPVCYDEEFGEDLDFVSEYTKLSKDEIIKLHSAKEYLIYMLGFLPGFAYLGGMDESLVTPRLNNPRLKLEAGAVGIGGKQTGIYPLASPGGWRIIGRTPLKPYDLNRNNPILYEAGDYIKFRPIDKKEYYKIKDLVDKGIYKCNVVEGSA</sequence>
<dbReference type="Gene3D" id="2.40.100.10">
    <property type="entry name" value="Cyclophilin-like"/>
    <property type="match status" value="1"/>
</dbReference>
<dbReference type="SUPFAM" id="SSF50891">
    <property type="entry name" value="Cyclophilin-like"/>
    <property type="match status" value="1"/>
</dbReference>
<dbReference type="SUPFAM" id="SSF160467">
    <property type="entry name" value="PH0987 N-terminal domain-like"/>
    <property type="match status" value="1"/>
</dbReference>
<reference evidence="5 6" key="1">
    <citation type="submission" date="2014-12" db="EMBL/GenBank/DDBJ databases">
        <title>Draft genome sequence of Terrisporobacter sp. 08-306576, isolated from the blood culture of a bacteremia patient.</title>
        <authorList>
            <person name="Lund L.C."/>
            <person name="Sydenham T.V."/>
            <person name="Hogh S.V."/>
            <person name="Skov M.N."/>
            <person name="Kemp M."/>
            <person name="Justesen U.S."/>
        </authorList>
    </citation>
    <scope>NUCLEOTIDE SEQUENCE [LARGE SCALE GENOMIC DNA]</scope>
    <source>
        <strain evidence="5 6">08-306576</strain>
    </source>
</reference>
<dbReference type="InterPro" id="IPR010016">
    <property type="entry name" value="PxpB"/>
</dbReference>
<dbReference type="Pfam" id="PF02682">
    <property type="entry name" value="CT_C_D"/>
    <property type="match status" value="1"/>
</dbReference>
<name>A0A0B3VTK5_9FIRM</name>
<organism evidence="5 6">
    <name type="scientific">Terrisporobacter othiniensis</name>
    <dbReference type="NCBI Taxonomy" id="1577792"/>
    <lineage>
        <taxon>Bacteria</taxon>
        <taxon>Bacillati</taxon>
        <taxon>Bacillota</taxon>
        <taxon>Clostridia</taxon>
        <taxon>Peptostreptococcales</taxon>
        <taxon>Peptostreptococcaceae</taxon>
        <taxon>Terrisporobacter</taxon>
    </lineage>
</organism>
<dbReference type="InterPro" id="IPR029000">
    <property type="entry name" value="Cyclophilin-like_dom_sf"/>
</dbReference>
<feature type="domain" description="Carboxyltransferase" evidence="4">
    <location>
        <begin position="1"/>
        <end position="202"/>
    </location>
</feature>
<evidence type="ECO:0000256" key="1">
    <source>
        <dbReference type="ARBA" id="ARBA00022741"/>
    </source>
</evidence>
<dbReference type="SMART" id="SM00796">
    <property type="entry name" value="AHS1"/>
    <property type="match status" value="1"/>
</dbReference>
<evidence type="ECO:0000313" key="5">
    <source>
        <dbReference type="EMBL" id="KHS55949.1"/>
    </source>
</evidence>
<dbReference type="Proteomes" id="UP000031189">
    <property type="component" value="Unassembled WGS sequence"/>
</dbReference>
<keyword evidence="6" id="KW-1185">Reference proteome</keyword>
<dbReference type="EMBL" id="JWHR01000133">
    <property type="protein sequence ID" value="KHS55949.1"/>
    <property type="molecule type" value="Genomic_DNA"/>
</dbReference>
<evidence type="ECO:0000259" key="4">
    <source>
        <dbReference type="SMART" id="SM00796"/>
    </source>
</evidence>
<dbReference type="Gene3D" id="3.30.1360.40">
    <property type="match status" value="1"/>
</dbReference>
<dbReference type="PANTHER" id="PTHR34698:SF2">
    <property type="entry name" value="5-OXOPROLINASE SUBUNIT B"/>
    <property type="match status" value="1"/>
</dbReference>
<dbReference type="STRING" id="1577792.QX51_16665"/>
<dbReference type="PANTHER" id="PTHR34698">
    <property type="entry name" value="5-OXOPROLINASE SUBUNIT B"/>
    <property type="match status" value="1"/>
</dbReference>
<dbReference type="OrthoDB" id="9778567at2"/>
<evidence type="ECO:0000256" key="2">
    <source>
        <dbReference type="ARBA" id="ARBA00022801"/>
    </source>
</evidence>
<protein>
    <submittedName>
        <fullName evidence="5">Allophanate hydrolase</fullName>
    </submittedName>
</protein>
<dbReference type="GO" id="GO:0016787">
    <property type="term" value="F:hydrolase activity"/>
    <property type="evidence" value="ECO:0007669"/>
    <property type="project" value="UniProtKB-KW"/>
</dbReference>
<comment type="caution">
    <text evidence="5">The sequence shown here is derived from an EMBL/GenBank/DDBJ whole genome shotgun (WGS) entry which is preliminary data.</text>
</comment>